<reference evidence="2 3" key="1">
    <citation type="journal article" date="2017" name="Nat. Commun.">
        <title>Genome assembly with in vitro proximity ligation data and whole-genome triplication in lettuce.</title>
        <authorList>
            <person name="Reyes-Chin-Wo S."/>
            <person name="Wang Z."/>
            <person name="Yang X."/>
            <person name="Kozik A."/>
            <person name="Arikit S."/>
            <person name="Song C."/>
            <person name="Xia L."/>
            <person name="Froenicke L."/>
            <person name="Lavelle D.O."/>
            <person name="Truco M.J."/>
            <person name="Xia R."/>
            <person name="Zhu S."/>
            <person name="Xu C."/>
            <person name="Xu H."/>
            <person name="Xu X."/>
            <person name="Cox K."/>
            <person name="Korf I."/>
            <person name="Meyers B.C."/>
            <person name="Michelmore R.W."/>
        </authorList>
    </citation>
    <scope>NUCLEOTIDE SEQUENCE [LARGE SCALE GENOMIC DNA]</scope>
    <source>
        <strain evidence="3">cv. Salinas</strain>
        <tissue evidence="2">Seedlings</tissue>
    </source>
</reference>
<protein>
    <submittedName>
        <fullName evidence="2">Uncharacterized protein</fullName>
    </submittedName>
</protein>
<accession>A0A9R1WI77</accession>
<keyword evidence="3" id="KW-1185">Reference proteome</keyword>
<name>A0A9R1WI77_LACSA</name>
<gene>
    <name evidence="2" type="ORF">LSAT_V11C100018780</name>
</gene>
<proteinExistence type="predicted"/>
<dbReference type="Proteomes" id="UP000235145">
    <property type="component" value="Unassembled WGS sequence"/>
</dbReference>
<feature type="transmembrane region" description="Helical" evidence="1">
    <location>
        <begin position="78"/>
        <end position="108"/>
    </location>
</feature>
<comment type="caution">
    <text evidence="2">The sequence shown here is derived from an EMBL/GenBank/DDBJ whole genome shotgun (WGS) entry which is preliminary data.</text>
</comment>
<sequence>MAHKDLVSKGGEWMKGTSGCYNQNGLPIYPPKRTLHIICHNACHFFSFIFDFNLWVLIHPYISLCLVAFFLKAIPKKILICLGTLFLLIMMVAILICIFVVMLMISYAKLHSSLLTDWFHPTCCSIHLYKSLRRLFFYENLIL</sequence>
<keyword evidence="1" id="KW-1133">Transmembrane helix</keyword>
<evidence type="ECO:0000313" key="2">
    <source>
        <dbReference type="EMBL" id="KAJ0225695.1"/>
    </source>
</evidence>
<keyword evidence="1" id="KW-0812">Transmembrane</keyword>
<evidence type="ECO:0000256" key="1">
    <source>
        <dbReference type="SAM" id="Phobius"/>
    </source>
</evidence>
<feature type="transmembrane region" description="Helical" evidence="1">
    <location>
        <begin position="52"/>
        <end position="71"/>
    </location>
</feature>
<keyword evidence="1" id="KW-0472">Membrane</keyword>
<dbReference type="EMBL" id="NBSK02000001">
    <property type="protein sequence ID" value="KAJ0225695.1"/>
    <property type="molecule type" value="Genomic_DNA"/>
</dbReference>
<organism evidence="2 3">
    <name type="scientific">Lactuca sativa</name>
    <name type="common">Garden lettuce</name>
    <dbReference type="NCBI Taxonomy" id="4236"/>
    <lineage>
        <taxon>Eukaryota</taxon>
        <taxon>Viridiplantae</taxon>
        <taxon>Streptophyta</taxon>
        <taxon>Embryophyta</taxon>
        <taxon>Tracheophyta</taxon>
        <taxon>Spermatophyta</taxon>
        <taxon>Magnoliopsida</taxon>
        <taxon>eudicotyledons</taxon>
        <taxon>Gunneridae</taxon>
        <taxon>Pentapetalae</taxon>
        <taxon>asterids</taxon>
        <taxon>campanulids</taxon>
        <taxon>Asterales</taxon>
        <taxon>Asteraceae</taxon>
        <taxon>Cichorioideae</taxon>
        <taxon>Cichorieae</taxon>
        <taxon>Lactucinae</taxon>
        <taxon>Lactuca</taxon>
    </lineage>
</organism>
<dbReference type="AlphaFoldDB" id="A0A9R1WI77"/>
<evidence type="ECO:0000313" key="3">
    <source>
        <dbReference type="Proteomes" id="UP000235145"/>
    </source>
</evidence>